<comment type="caution">
    <text evidence="5">The sequence shown here is derived from an EMBL/GenBank/DDBJ whole genome shotgun (WGS) entry which is preliminary data.</text>
</comment>
<dbReference type="SUPFAM" id="SSF55120">
    <property type="entry name" value="Pseudouridine synthase"/>
    <property type="match status" value="1"/>
</dbReference>
<evidence type="ECO:0000313" key="6">
    <source>
        <dbReference type="Proteomes" id="UP000242525"/>
    </source>
</evidence>
<feature type="region of interest" description="Disordered" evidence="3">
    <location>
        <begin position="90"/>
        <end position="119"/>
    </location>
</feature>
<dbReference type="Proteomes" id="UP000242525">
    <property type="component" value="Unassembled WGS sequence"/>
</dbReference>
<reference evidence="5" key="1">
    <citation type="submission" date="2014-03" db="EMBL/GenBank/DDBJ databases">
        <authorList>
            <person name="Casaregola S."/>
        </authorList>
    </citation>
    <scope>NUCLEOTIDE SEQUENCE [LARGE SCALE GENOMIC DNA]</scope>
    <source>
        <strain evidence="5">CLIB 918</strain>
    </source>
</reference>
<dbReference type="EMBL" id="CCBN010000005">
    <property type="protein sequence ID" value="CDO53655.1"/>
    <property type="molecule type" value="Genomic_DNA"/>
</dbReference>
<dbReference type="GO" id="GO:0003723">
    <property type="term" value="F:RNA binding"/>
    <property type="evidence" value="ECO:0007669"/>
    <property type="project" value="InterPro"/>
</dbReference>
<keyword evidence="2" id="KW-0413">Isomerase</keyword>
<dbReference type="PANTHER" id="PTHR13326:SF21">
    <property type="entry name" value="PSEUDOURIDYLATE SYNTHASE PUS7L"/>
    <property type="match status" value="1"/>
</dbReference>
<evidence type="ECO:0000259" key="4">
    <source>
        <dbReference type="PROSITE" id="PS50984"/>
    </source>
</evidence>
<sequence>MTTRPSDEIDSRIENENPSKKIKLDNEEATTPAVSQHYSAHNAGITEPDVGIREYISANLSGFKGTLKQRYTDFLVNEIEKNGSVVHLTDNGYQKTEPKEEPKEEEKKEVVEEPTVEKKEPFVLDPEDRAKLVAKLDDETVDNMIELLSTGTKLQTTKPIESKEDRTAIHQLVRSAFKSKLETKTTPENTFIITLNNNSNKSNNKRNRFKKILAAAAGPTKAFLHFTVYKENKETMQVAHMLSKFLRIPPKSIQYAGTKDRRGVTVQRASIAKMEIGRLAGMNKTLRGITLGGFKFEDAPLKLGELQGNEFLITIRDVDEKNTENINKALSSLRENGFINYYGMQRFGTFSVSTHTIGTHILKSDWKTAVELILSPQELVIPESVEARKIWAETKDASKALAAMPRKCVAESSILGVLVKTPNSYLNAIMQVPRNLRMMYGHAYQSYVWNTVASERIKRFGMKPIVGDLVILENEEDTTKAAEDDQAEFTEDVKQETFIRARPITQEEIDSGAKTIYDVVIPTPGFDILYPENELKQVYIDVMKADGLDPDNMRRNLREFSLAGSYRHLVAKPGAVEWWIRNYEESDVQMVKTDLDLLKDNLTEEDRITKEGEGSRTAVILKLQLASSQYATMALREVMKIDTTRRGDGFDVQVKKN</sequence>
<proteinExistence type="inferred from homology"/>
<dbReference type="PANTHER" id="PTHR13326">
    <property type="entry name" value="TRNA PSEUDOURIDINE SYNTHASE D"/>
    <property type="match status" value="1"/>
</dbReference>
<comment type="similarity">
    <text evidence="1">Belongs to the pseudouridine synthase TruD family.</text>
</comment>
<evidence type="ECO:0000256" key="2">
    <source>
        <dbReference type="ARBA" id="ARBA00023235"/>
    </source>
</evidence>
<protein>
    <submittedName>
        <fullName evidence="5">Similar to Saccharomyces cerevisiae YOR243C PUS7 Pseudouridine synthase, catalyzes pseudouridylation at positions 35 and 56 in U2 snRNA, position 50 in 5S rRNA,position 13 in cytoplasmic tRNA</fullName>
    </submittedName>
</protein>
<dbReference type="InterPro" id="IPR020103">
    <property type="entry name" value="PsdUridine_synth_cat_dom_sf"/>
</dbReference>
<evidence type="ECO:0000313" key="5">
    <source>
        <dbReference type="EMBL" id="CDO53655.1"/>
    </source>
</evidence>
<evidence type="ECO:0000256" key="1">
    <source>
        <dbReference type="ARBA" id="ARBA00007953"/>
    </source>
</evidence>
<dbReference type="STRING" id="1173061.A0A0J9X8V1"/>
<dbReference type="GO" id="GO:0001522">
    <property type="term" value="P:pseudouridine synthesis"/>
    <property type="evidence" value="ECO:0007669"/>
    <property type="project" value="InterPro"/>
</dbReference>
<dbReference type="AlphaFoldDB" id="A0A0J9X8V1"/>
<dbReference type="Gene3D" id="3.30.2350.20">
    <property type="entry name" value="TruD, catalytic domain"/>
    <property type="match status" value="2"/>
</dbReference>
<dbReference type="GO" id="GO:0009982">
    <property type="term" value="F:pseudouridine synthase activity"/>
    <property type="evidence" value="ECO:0007669"/>
    <property type="project" value="InterPro"/>
</dbReference>
<dbReference type="PROSITE" id="PS50984">
    <property type="entry name" value="TRUD"/>
    <property type="match status" value="1"/>
</dbReference>
<dbReference type="GO" id="GO:0005634">
    <property type="term" value="C:nucleus"/>
    <property type="evidence" value="ECO:0007669"/>
    <property type="project" value="TreeGrafter"/>
</dbReference>
<feature type="domain" description="TRUD" evidence="4">
    <location>
        <begin position="337"/>
        <end position="572"/>
    </location>
</feature>
<dbReference type="InterPro" id="IPR011760">
    <property type="entry name" value="PsdUridine_synth_TruD_insert"/>
</dbReference>
<dbReference type="PIRSF" id="PIRSF037016">
    <property type="entry name" value="Pseudouridin_synth_euk_prd"/>
    <property type="match status" value="1"/>
</dbReference>
<name>A0A0J9X8V1_GEOCN</name>
<dbReference type="NCBIfam" id="TIGR00094">
    <property type="entry name" value="tRNA_TruD_broad"/>
    <property type="match status" value="1"/>
</dbReference>
<dbReference type="Pfam" id="PF01142">
    <property type="entry name" value="TruD"/>
    <property type="match status" value="1"/>
</dbReference>
<dbReference type="OrthoDB" id="447290at2759"/>
<gene>
    <name evidence="5" type="ORF">BN980_GECA05s05059g</name>
</gene>
<organism evidence="5 6">
    <name type="scientific">Geotrichum candidum</name>
    <name type="common">Oospora lactis</name>
    <name type="synonym">Dipodascus geotrichum</name>
    <dbReference type="NCBI Taxonomy" id="1173061"/>
    <lineage>
        <taxon>Eukaryota</taxon>
        <taxon>Fungi</taxon>
        <taxon>Dikarya</taxon>
        <taxon>Ascomycota</taxon>
        <taxon>Saccharomycotina</taxon>
        <taxon>Dipodascomycetes</taxon>
        <taxon>Dipodascales</taxon>
        <taxon>Dipodascaceae</taxon>
        <taxon>Geotrichum</taxon>
    </lineage>
</organism>
<feature type="compositionally biased region" description="Basic and acidic residues" evidence="3">
    <location>
        <begin position="1"/>
        <end position="26"/>
    </location>
</feature>
<keyword evidence="6" id="KW-1185">Reference proteome</keyword>
<feature type="region of interest" description="Disordered" evidence="3">
    <location>
        <begin position="1"/>
        <end position="42"/>
    </location>
</feature>
<accession>A0A0J9X8V1</accession>
<feature type="compositionally biased region" description="Basic and acidic residues" evidence="3">
    <location>
        <begin position="96"/>
        <end position="119"/>
    </location>
</feature>
<dbReference type="InterPro" id="IPR042214">
    <property type="entry name" value="TruD_catalytic"/>
</dbReference>
<dbReference type="CDD" id="cd02576">
    <property type="entry name" value="PseudoU_synth_ScPUS7"/>
    <property type="match status" value="1"/>
</dbReference>
<dbReference type="InterPro" id="IPR001656">
    <property type="entry name" value="PsdUridine_synth_TruD"/>
</dbReference>
<evidence type="ECO:0000256" key="3">
    <source>
        <dbReference type="SAM" id="MobiDB-lite"/>
    </source>
</evidence>